<keyword evidence="1" id="KW-0812">Transmembrane</keyword>
<protein>
    <submittedName>
        <fullName evidence="2">Uncharacterized protein</fullName>
    </submittedName>
</protein>
<reference evidence="2" key="1">
    <citation type="submission" date="2021-03" db="EMBL/GenBank/DDBJ databases">
        <title>Streptomyces strains.</title>
        <authorList>
            <person name="Lund M.B."/>
            <person name="Toerring T."/>
        </authorList>
    </citation>
    <scope>NUCLEOTIDE SEQUENCE</scope>
    <source>
        <strain evidence="2">JCM 4242</strain>
    </source>
</reference>
<evidence type="ECO:0000256" key="1">
    <source>
        <dbReference type="SAM" id="Phobius"/>
    </source>
</evidence>
<comment type="caution">
    <text evidence="2">The sequence shown here is derived from an EMBL/GenBank/DDBJ whole genome shotgun (WGS) entry which is preliminary data.</text>
</comment>
<sequence length="99" mass="10894">MIVDLVRIQEIQGREPISDGYNDVKAAAGEAYKEIWGGWLFAGIVAVAVAWFTDDDSVVGIIADFTAKWGWIPSTLIALVLCGRVSDREKEARKRALGR</sequence>
<evidence type="ECO:0000313" key="2">
    <source>
        <dbReference type="EMBL" id="MBO0655902.1"/>
    </source>
</evidence>
<dbReference type="RefSeq" id="WP_207248255.1">
    <property type="nucleotide sequence ID" value="NZ_JAFMOF010000004.1"/>
</dbReference>
<gene>
    <name evidence="2" type="ORF">J1792_24945</name>
</gene>
<accession>A0A939JSI8</accession>
<dbReference type="EMBL" id="JAFMOF010000004">
    <property type="protein sequence ID" value="MBO0655902.1"/>
    <property type="molecule type" value="Genomic_DNA"/>
</dbReference>
<keyword evidence="1" id="KW-1133">Transmembrane helix</keyword>
<keyword evidence="1" id="KW-0472">Membrane</keyword>
<keyword evidence="3" id="KW-1185">Reference proteome</keyword>
<dbReference type="Proteomes" id="UP000664781">
    <property type="component" value="Unassembled WGS sequence"/>
</dbReference>
<organism evidence="2 3">
    <name type="scientific">Streptomyces triculaminicus</name>
    <dbReference type="NCBI Taxonomy" id="2816232"/>
    <lineage>
        <taxon>Bacteria</taxon>
        <taxon>Bacillati</taxon>
        <taxon>Actinomycetota</taxon>
        <taxon>Actinomycetes</taxon>
        <taxon>Kitasatosporales</taxon>
        <taxon>Streptomycetaceae</taxon>
        <taxon>Streptomyces</taxon>
    </lineage>
</organism>
<feature type="transmembrane region" description="Helical" evidence="1">
    <location>
        <begin position="65"/>
        <end position="85"/>
    </location>
</feature>
<proteinExistence type="predicted"/>
<feature type="transmembrane region" description="Helical" evidence="1">
    <location>
        <begin position="35"/>
        <end position="53"/>
    </location>
</feature>
<dbReference type="AlphaFoldDB" id="A0A939JSI8"/>
<evidence type="ECO:0000313" key="3">
    <source>
        <dbReference type="Proteomes" id="UP000664781"/>
    </source>
</evidence>
<name>A0A939JSI8_9ACTN</name>